<proteinExistence type="predicted"/>
<accession>A0ABR3WAS9</accession>
<evidence type="ECO:0000313" key="2">
    <source>
        <dbReference type="Proteomes" id="UP001583177"/>
    </source>
</evidence>
<gene>
    <name evidence="1" type="ORF">Daus18300_010415</name>
</gene>
<name>A0ABR3WAS9_9PEZI</name>
<keyword evidence="2" id="KW-1185">Reference proteome</keyword>
<dbReference type="EMBL" id="JAWRVE010000114">
    <property type="protein sequence ID" value="KAL1857442.1"/>
    <property type="molecule type" value="Genomic_DNA"/>
</dbReference>
<comment type="caution">
    <text evidence="1">The sequence shown here is derived from an EMBL/GenBank/DDBJ whole genome shotgun (WGS) entry which is preliminary data.</text>
</comment>
<evidence type="ECO:0000313" key="1">
    <source>
        <dbReference type="EMBL" id="KAL1857442.1"/>
    </source>
</evidence>
<protein>
    <submittedName>
        <fullName evidence="1">Uncharacterized protein</fullName>
    </submittedName>
</protein>
<reference evidence="1 2" key="1">
    <citation type="journal article" date="2024" name="IMA Fungus">
        <title>IMA Genome - F19 : A genome assembly and annotation guide to empower mycologists, including annotated draft genome sequences of Ceratocystis pirilliformis, Diaporthe australafricana, Fusarium ophioides, Paecilomyces lecythidis, and Sporothrix stenoceras.</title>
        <authorList>
            <person name="Aylward J."/>
            <person name="Wilson A.M."/>
            <person name="Visagie C.M."/>
            <person name="Spraker J."/>
            <person name="Barnes I."/>
            <person name="Buitendag C."/>
            <person name="Ceriani C."/>
            <person name="Del Mar Angel L."/>
            <person name="du Plessis D."/>
            <person name="Fuchs T."/>
            <person name="Gasser K."/>
            <person name="Kramer D."/>
            <person name="Li W."/>
            <person name="Munsamy K."/>
            <person name="Piso A."/>
            <person name="Price J.L."/>
            <person name="Sonnekus B."/>
            <person name="Thomas C."/>
            <person name="van der Nest A."/>
            <person name="van Dijk A."/>
            <person name="van Heerden A."/>
            <person name="van Vuuren N."/>
            <person name="Yilmaz N."/>
            <person name="Duong T.A."/>
            <person name="van der Merwe N.A."/>
            <person name="Wingfield M.J."/>
            <person name="Wingfield B.D."/>
        </authorList>
    </citation>
    <scope>NUCLEOTIDE SEQUENCE [LARGE SCALE GENOMIC DNA]</scope>
    <source>
        <strain evidence="1 2">CMW 18300</strain>
    </source>
</reference>
<sequence length="283" mass="29390">MSADNGAPNYEGESIAGFPDFVEGYLLAIEEPERQENDNLDFEMMDMDVLQDEFENLLASVAPVAPLPLLPPMAPLAPSAPEVPYLEYVDMDVNDLNFDLLEHGLPENVEPVFENDDDFLSLTLFGVAEDIEEHDVPQACVSDCRGLIDLSAKCENSTEGDSAFNDCVCNDTGAESALNSCAACAKQNDFTANDDNDVASLMTDCGLDFNAASASDGSTTAGAATSTITSVSGSSTVVLTTTSAQSAATQSSESEVTSAAAAHPTAGLGAVVAGLALGIPVLI</sequence>
<dbReference type="Proteomes" id="UP001583177">
    <property type="component" value="Unassembled WGS sequence"/>
</dbReference>
<organism evidence="1 2">
    <name type="scientific">Diaporthe australafricana</name>
    <dbReference type="NCBI Taxonomy" id="127596"/>
    <lineage>
        <taxon>Eukaryota</taxon>
        <taxon>Fungi</taxon>
        <taxon>Dikarya</taxon>
        <taxon>Ascomycota</taxon>
        <taxon>Pezizomycotina</taxon>
        <taxon>Sordariomycetes</taxon>
        <taxon>Sordariomycetidae</taxon>
        <taxon>Diaporthales</taxon>
        <taxon>Diaporthaceae</taxon>
        <taxon>Diaporthe</taxon>
    </lineage>
</organism>